<feature type="region of interest" description="Disordered" evidence="1">
    <location>
        <begin position="29"/>
        <end position="61"/>
    </location>
</feature>
<evidence type="ECO:0000313" key="3">
    <source>
        <dbReference type="Proteomes" id="UP001499841"/>
    </source>
</evidence>
<gene>
    <name evidence="2" type="ORF">GCM10022262_35690</name>
</gene>
<accession>A0ABP6ULU1</accession>
<name>A0ABP6ULU1_9MICO</name>
<evidence type="ECO:0000256" key="1">
    <source>
        <dbReference type="SAM" id="MobiDB-lite"/>
    </source>
</evidence>
<comment type="caution">
    <text evidence="2">The sequence shown here is derived from an EMBL/GenBank/DDBJ whole genome shotgun (WGS) entry which is preliminary data.</text>
</comment>
<dbReference type="EMBL" id="BAABBA010000023">
    <property type="protein sequence ID" value="GAA3509284.1"/>
    <property type="molecule type" value="Genomic_DNA"/>
</dbReference>
<protein>
    <submittedName>
        <fullName evidence="2">Uncharacterized protein</fullName>
    </submittedName>
</protein>
<proteinExistence type="predicted"/>
<dbReference type="Proteomes" id="UP001499841">
    <property type="component" value="Unassembled WGS sequence"/>
</dbReference>
<evidence type="ECO:0000313" key="2">
    <source>
        <dbReference type="EMBL" id="GAA3509284.1"/>
    </source>
</evidence>
<reference evidence="3" key="1">
    <citation type="journal article" date="2019" name="Int. J. Syst. Evol. Microbiol.">
        <title>The Global Catalogue of Microorganisms (GCM) 10K type strain sequencing project: providing services to taxonomists for standard genome sequencing and annotation.</title>
        <authorList>
            <consortium name="The Broad Institute Genomics Platform"/>
            <consortium name="The Broad Institute Genome Sequencing Center for Infectious Disease"/>
            <person name="Wu L."/>
            <person name="Ma J."/>
        </authorList>
    </citation>
    <scope>NUCLEOTIDE SEQUENCE [LARGE SCALE GENOMIC DNA]</scope>
    <source>
        <strain evidence="3">JCM 17459</strain>
    </source>
</reference>
<sequence length="61" mass="6833">MEPLLHAFTLNSLGRDLGDIAAMPHQPLTDLRRRKGGPSRQPAPHQAPPRRPAIPLRQPKR</sequence>
<dbReference type="RefSeq" id="WP_345044211.1">
    <property type="nucleotide sequence ID" value="NZ_BAABBA010000023.1"/>
</dbReference>
<organism evidence="2 3">
    <name type="scientific">Georgenia daeguensis</name>
    <dbReference type="NCBI Taxonomy" id="908355"/>
    <lineage>
        <taxon>Bacteria</taxon>
        <taxon>Bacillati</taxon>
        <taxon>Actinomycetota</taxon>
        <taxon>Actinomycetes</taxon>
        <taxon>Micrococcales</taxon>
        <taxon>Bogoriellaceae</taxon>
        <taxon>Georgenia</taxon>
    </lineage>
</organism>
<keyword evidence="3" id="KW-1185">Reference proteome</keyword>